<feature type="transmembrane region" description="Helical" evidence="4">
    <location>
        <begin position="62"/>
        <end position="81"/>
    </location>
</feature>
<dbReference type="GO" id="GO:0000155">
    <property type="term" value="F:phosphorelay sensor kinase activity"/>
    <property type="evidence" value="ECO:0007669"/>
    <property type="project" value="InterPro"/>
</dbReference>
<dbReference type="PANTHER" id="PTHR24421:SF63">
    <property type="entry name" value="SENSOR HISTIDINE KINASE DESK"/>
    <property type="match status" value="1"/>
</dbReference>
<accession>A0A1M7AN34</accession>
<dbReference type="SUPFAM" id="SSF55874">
    <property type="entry name" value="ATPase domain of HSP90 chaperone/DNA topoisomerase II/histidine kinase"/>
    <property type="match status" value="1"/>
</dbReference>
<evidence type="ECO:0000259" key="5">
    <source>
        <dbReference type="Pfam" id="PF07730"/>
    </source>
</evidence>
<keyword evidence="7" id="KW-1185">Reference proteome</keyword>
<evidence type="ECO:0000313" key="7">
    <source>
        <dbReference type="Proteomes" id="UP000184363"/>
    </source>
</evidence>
<feature type="domain" description="Signal transduction histidine kinase subgroup 3 dimerisation and phosphoacceptor" evidence="5">
    <location>
        <begin position="229"/>
        <end position="295"/>
    </location>
</feature>
<keyword evidence="4" id="KW-0812">Transmembrane</keyword>
<keyword evidence="4" id="KW-0472">Membrane</keyword>
<dbReference type="InterPro" id="IPR011712">
    <property type="entry name" value="Sig_transdc_His_kin_sub3_dim/P"/>
</dbReference>
<dbReference type="CDD" id="cd16917">
    <property type="entry name" value="HATPase_UhpB-NarQ-NarX-like"/>
    <property type="match status" value="1"/>
</dbReference>
<dbReference type="EMBL" id="FRAP01000029">
    <property type="protein sequence ID" value="SHL44160.1"/>
    <property type="molecule type" value="Genomic_DNA"/>
</dbReference>
<feature type="transmembrane region" description="Helical" evidence="4">
    <location>
        <begin position="141"/>
        <end position="160"/>
    </location>
</feature>
<evidence type="ECO:0000313" key="6">
    <source>
        <dbReference type="EMBL" id="SHL44160.1"/>
    </source>
</evidence>
<gene>
    <name evidence="6" type="ORF">SAMN05443637_1298</name>
</gene>
<keyword evidence="4" id="KW-1133">Transmembrane helix</keyword>
<organism evidence="6 7">
    <name type="scientific">Pseudonocardia thermophila</name>
    <dbReference type="NCBI Taxonomy" id="1848"/>
    <lineage>
        <taxon>Bacteria</taxon>
        <taxon>Bacillati</taxon>
        <taxon>Actinomycetota</taxon>
        <taxon>Actinomycetes</taxon>
        <taxon>Pseudonocardiales</taxon>
        <taxon>Pseudonocardiaceae</taxon>
        <taxon>Pseudonocardia</taxon>
    </lineage>
</organism>
<dbReference type="GO" id="GO:0046983">
    <property type="term" value="F:protein dimerization activity"/>
    <property type="evidence" value="ECO:0007669"/>
    <property type="project" value="InterPro"/>
</dbReference>
<protein>
    <submittedName>
        <fullName evidence="6">Two-component system, NarL family, sensor histidine kinase DesK</fullName>
    </submittedName>
</protein>
<dbReference type="AlphaFoldDB" id="A0A1M7AN34"/>
<dbReference type="STRING" id="1848.SAMN05443637_1298"/>
<dbReference type="InterPro" id="IPR050482">
    <property type="entry name" value="Sensor_HK_TwoCompSys"/>
</dbReference>
<evidence type="ECO:0000256" key="3">
    <source>
        <dbReference type="ARBA" id="ARBA00023012"/>
    </source>
</evidence>
<evidence type="ECO:0000256" key="1">
    <source>
        <dbReference type="ARBA" id="ARBA00022679"/>
    </source>
</evidence>
<dbReference type="Proteomes" id="UP000184363">
    <property type="component" value="Unassembled WGS sequence"/>
</dbReference>
<keyword evidence="1" id="KW-0808">Transferase</keyword>
<dbReference type="Gene3D" id="3.30.565.10">
    <property type="entry name" value="Histidine kinase-like ATPase, C-terminal domain"/>
    <property type="match status" value="1"/>
</dbReference>
<feature type="transmembrane region" description="Helical" evidence="4">
    <location>
        <begin position="118"/>
        <end position="134"/>
    </location>
</feature>
<proteinExistence type="predicted"/>
<evidence type="ECO:0000256" key="4">
    <source>
        <dbReference type="SAM" id="Phobius"/>
    </source>
</evidence>
<evidence type="ECO:0000256" key="2">
    <source>
        <dbReference type="ARBA" id="ARBA00022777"/>
    </source>
</evidence>
<dbReference type="GO" id="GO:0016020">
    <property type="term" value="C:membrane"/>
    <property type="evidence" value="ECO:0007669"/>
    <property type="project" value="InterPro"/>
</dbReference>
<sequence length="414" mass="44175">MSSPQATALRHRTRLGYGATVVMSLEERQLRAARRFGRIGLALTLLWMIAIPAITLLAPTRFLAVLLTLYAAALGLHLWRVRQVTRSLGSPAPPWFVVAAVVVGLGLTLVGLSSAPLGFMWALVTGVLLGDVVGGKPAKVTAAWVIGAVVVVAAAGWLVVSLAPPPAADPFTGETVPAPFELQVLMVGAAAFYVGSFWYVDVERLWWLKAVTDMDDSRRQAAELATTRERLRLADDLHDILGHALEVVAFKSELAARLQSVDPERAVAEMEEVQRVARQSLREVRALVHDARSTDLRTELAGARAVLDSAGVALVVSGDPDQVGPTARTVFGRVLREAMTNVLRHAQPSHCRIEISSTDGTARLRIANDGVLPGADPAGSGIAALRRYLTDHSGRLDAGPTPDGSFVLCAELPA</sequence>
<keyword evidence="3" id="KW-0902">Two-component regulatory system</keyword>
<name>A0A1M7AN34_PSETH</name>
<dbReference type="PANTHER" id="PTHR24421">
    <property type="entry name" value="NITRATE/NITRITE SENSOR PROTEIN NARX-RELATED"/>
    <property type="match status" value="1"/>
</dbReference>
<feature type="transmembrane region" description="Helical" evidence="4">
    <location>
        <begin position="180"/>
        <end position="200"/>
    </location>
</feature>
<keyword evidence="2 6" id="KW-0418">Kinase</keyword>
<feature type="transmembrane region" description="Helical" evidence="4">
    <location>
        <begin position="36"/>
        <end position="56"/>
    </location>
</feature>
<reference evidence="6 7" key="1">
    <citation type="submission" date="2016-11" db="EMBL/GenBank/DDBJ databases">
        <authorList>
            <person name="Jaros S."/>
            <person name="Januszkiewicz K."/>
            <person name="Wedrychowicz H."/>
        </authorList>
    </citation>
    <scope>NUCLEOTIDE SEQUENCE [LARGE SCALE GENOMIC DNA]</scope>
    <source>
        <strain evidence="6 7">DSM 43832</strain>
    </source>
</reference>
<feature type="transmembrane region" description="Helical" evidence="4">
    <location>
        <begin position="93"/>
        <end position="112"/>
    </location>
</feature>
<dbReference type="InterPro" id="IPR036890">
    <property type="entry name" value="HATPase_C_sf"/>
</dbReference>
<dbReference type="Pfam" id="PF07730">
    <property type="entry name" value="HisKA_3"/>
    <property type="match status" value="1"/>
</dbReference>
<dbReference type="Gene3D" id="1.20.5.1930">
    <property type="match status" value="1"/>
</dbReference>